<dbReference type="AlphaFoldDB" id="A0AA35TSQ0"/>
<evidence type="ECO:0000313" key="2">
    <source>
        <dbReference type="EMBL" id="CAI8053074.1"/>
    </source>
</evidence>
<keyword evidence="3" id="KW-1185">Reference proteome</keyword>
<dbReference type="EMBL" id="CASHTH010004068">
    <property type="protein sequence ID" value="CAI8053074.1"/>
    <property type="molecule type" value="Genomic_DNA"/>
</dbReference>
<reference evidence="2" key="1">
    <citation type="submission" date="2023-03" db="EMBL/GenBank/DDBJ databases">
        <authorList>
            <person name="Steffen K."/>
            <person name="Cardenas P."/>
        </authorList>
    </citation>
    <scope>NUCLEOTIDE SEQUENCE</scope>
</reference>
<organism evidence="2 3">
    <name type="scientific">Geodia barretti</name>
    <name type="common">Barrett's horny sponge</name>
    <dbReference type="NCBI Taxonomy" id="519541"/>
    <lineage>
        <taxon>Eukaryota</taxon>
        <taxon>Metazoa</taxon>
        <taxon>Porifera</taxon>
        <taxon>Demospongiae</taxon>
        <taxon>Heteroscleromorpha</taxon>
        <taxon>Tetractinellida</taxon>
        <taxon>Astrophorina</taxon>
        <taxon>Geodiidae</taxon>
        <taxon>Geodia</taxon>
    </lineage>
</organism>
<accession>A0AA35TSQ0</accession>
<gene>
    <name evidence="2" type="ORF">GBAR_LOCUS29029</name>
</gene>
<sequence length="120" mass="14025">MASLSLCEDSYRSWRELAISSYCEQLSLMQRLRHEVVLLHAKLESREAEIETLKQQLEEAKREKSVVELEFSNYRKHTQKLLCEAAVDKTEQWLDHYHYHNVLYLVLSMLASSLGNGSLP</sequence>
<feature type="coiled-coil region" evidence="1">
    <location>
        <begin position="36"/>
        <end position="77"/>
    </location>
</feature>
<dbReference type="Proteomes" id="UP001174909">
    <property type="component" value="Unassembled WGS sequence"/>
</dbReference>
<name>A0AA35TSQ0_GEOBA</name>
<evidence type="ECO:0000256" key="1">
    <source>
        <dbReference type="SAM" id="Coils"/>
    </source>
</evidence>
<comment type="caution">
    <text evidence="2">The sequence shown here is derived from an EMBL/GenBank/DDBJ whole genome shotgun (WGS) entry which is preliminary data.</text>
</comment>
<proteinExistence type="predicted"/>
<evidence type="ECO:0000313" key="3">
    <source>
        <dbReference type="Proteomes" id="UP001174909"/>
    </source>
</evidence>
<keyword evidence="1" id="KW-0175">Coiled coil</keyword>
<protein>
    <submittedName>
        <fullName evidence="2">Uncharacterized protein</fullName>
    </submittedName>
</protein>